<accession>A0AAD6HRA3</accession>
<feature type="signal peptide" evidence="1">
    <location>
        <begin position="1"/>
        <end position="24"/>
    </location>
</feature>
<sequence length="200" mass="22696">MDMRISNTLHVVAIALALVYTSSSAVLPKRNTTITVPDGITYHQDSKSICTPTSWTDILTFFFGNYVVHAASTVTLPGESSFGNIQNMLAALRWPAQGVRRGMLVIFRRAVFWKDPLQQAHRAAALCMVVRSRRWKPEPGEPVRSMALWPQIARREGASEPTEKRPWTSRLYSKMVDLDYILSKPDNYTPRQFDVMHSKT</sequence>
<keyword evidence="3" id="KW-1185">Reference proteome</keyword>
<comment type="caution">
    <text evidence="2">The sequence shown here is derived from an EMBL/GenBank/DDBJ whole genome shotgun (WGS) entry which is preliminary data.</text>
</comment>
<dbReference type="Proteomes" id="UP001215712">
    <property type="component" value="Unassembled WGS sequence"/>
</dbReference>
<evidence type="ECO:0000313" key="3">
    <source>
        <dbReference type="Proteomes" id="UP001215712"/>
    </source>
</evidence>
<evidence type="ECO:0000256" key="1">
    <source>
        <dbReference type="SAM" id="SignalP"/>
    </source>
</evidence>
<dbReference type="EMBL" id="JAQJAN010000004">
    <property type="protein sequence ID" value="KAJ5732522.1"/>
    <property type="molecule type" value="Genomic_DNA"/>
</dbReference>
<keyword evidence="1" id="KW-0732">Signal</keyword>
<reference evidence="2" key="1">
    <citation type="journal article" date="2023" name="IMA Fungus">
        <title>Comparative genomic study of the Penicillium genus elucidates a diverse pangenome and 15 lateral gene transfer events.</title>
        <authorList>
            <person name="Petersen C."/>
            <person name="Sorensen T."/>
            <person name="Nielsen M.R."/>
            <person name="Sondergaard T.E."/>
            <person name="Sorensen J.L."/>
            <person name="Fitzpatrick D.A."/>
            <person name="Frisvad J.C."/>
            <person name="Nielsen K.L."/>
        </authorList>
    </citation>
    <scope>NUCLEOTIDE SEQUENCE</scope>
    <source>
        <strain evidence="2">IBT 17514</strain>
    </source>
</reference>
<protein>
    <submittedName>
        <fullName evidence="2">Pogo transposable element</fullName>
    </submittedName>
</protein>
<organism evidence="2 3">
    <name type="scientific">Penicillium malachiteum</name>
    <dbReference type="NCBI Taxonomy" id="1324776"/>
    <lineage>
        <taxon>Eukaryota</taxon>
        <taxon>Fungi</taxon>
        <taxon>Dikarya</taxon>
        <taxon>Ascomycota</taxon>
        <taxon>Pezizomycotina</taxon>
        <taxon>Eurotiomycetes</taxon>
        <taxon>Eurotiomycetidae</taxon>
        <taxon>Eurotiales</taxon>
        <taxon>Aspergillaceae</taxon>
        <taxon>Penicillium</taxon>
    </lineage>
</organism>
<evidence type="ECO:0000313" key="2">
    <source>
        <dbReference type="EMBL" id="KAJ5732522.1"/>
    </source>
</evidence>
<proteinExistence type="predicted"/>
<reference evidence="2" key="2">
    <citation type="submission" date="2023-01" db="EMBL/GenBank/DDBJ databases">
        <authorList>
            <person name="Petersen C."/>
        </authorList>
    </citation>
    <scope>NUCLEOTIDE SEQUENCE</scope>
    <source>
        <strain evidence="2">IBT 17514</strain>
    </source>
</reference>
<dbReference type="AlphaFoldDB" id="A0AAD6HRA3"/>
<name>A0AAD6HRA3_9EURO</name>
<gene>
    <name evidence="2" type="ORF">N7493_004003</name>
</gene>
<feature type="chain" id="PRO_5042290371" evidence="1">
    <location>
        <begin position="25"/>
        <end position="200"/>
    </location>
</feature>